<dbReference type="GO" id="GO:0004359">
    <property type="term" value="F:glutaminase activity"/>
    <property type="evidence" value="ECO:0007669"/>
    <property type="project" value="RHEA"/>
</dbReference>
<organism evidence="12">
    <name type="scientific">Digenea simplex</name>
    <name type="common">Marine red alga</name>
    <name type="synonym">Conferva simplex</name>
    <dbReference type="NCBI Taxonomy" id="945030"/>
    <lineage>
        <taxon>Eukaryota</taxon>
        <taxon>Rhodophyta</taxon>
        <taxon>Florideophyceae</taxon>
        <taxon>Rhodymeniophycidae</taxon>
        <taxon>Ceramiales</taxon>
        <taxon>Rhodomelaceae</taxon>
        <taxon>Polysiphonioideae</taxon>
        <taxon>Digenea</taxon>
    </lineage>
</organism>
<dbReference type="HAMAP" id="MF_01209">
    <property type="entry name" value="CPSase_S_chain"/>
    <property type="match status" value="1"/>
</dbReference>
<dbReference type="GO" id="GO:0006541">
    <property type="term" value="P:glutamine metabolic process"/>
    <property type="evidence" value="ECO:0007669"/>
    <property type="project" value="InterPro"/>
</dbReference>
<feature type="active site" evidence="10">
    <location>
        <position position="364"/>
    </location>
</feature>
<comment type="catalytic activity">
    <reaction evidence="9 10">
        <text>L-glutamine + H2O = L-glutamate + NH4(+)</text>
        <dbReference type="Rhea" id="RHEA:15889"/>
        <dbReference type="ChEBI" id="CHEBI:15377"/>
        <dbReference type="ChEBI" id="CHEBI:28938"/>
        <dbReference type="ChEBI" id="CHEBI:29985"/>
        <dbReference type="ChEBI" id="CHEBI:58359"/>
    </reaction>
</comment>
<evidence type="ECO:0000313" key="12">
    <source>
        <dbReference type="EMBL" id="ARW69445.1"/>
    </source>
</evidence>
<feature type="binding site" evidence="10">
    <location>
        <position position="320"/>
    </location>
    <ligand>
        <name>L-glutamine</name>
        <dbReference type="ChEBI" id="CHEBI:58359"/>
    </ligand>
</feature>
<evidence type="ECO:0000259" key="11">
    <source>
        <dbReference type="SMART" id="SM01097"/>
    </source>
</evidence>
<sequence>MSNTLYPSILYLQDGKYYKGWSFFKLSCHAGEIVFNTGMTGYQEIFSDPSYSGQTVIFTYPEIGNTGLNSLDNESSLIHIQGIVAKNISSISSNWRSDISLKNFILLKGIPHIFGIDTRSLTKHIRSYGVMNSVLCDSNYNISSFNFESKKLDKLDLIRKVTTENLYYTHSMLNMRDKNRVLSNYRFGAESQGYPENKYEILVIDFGLKFNIIRKLASLGCKVYIIPATSSYQTILKYKPDGILLSNGPGDPTLATYAINTIKKLLYFSKVPIFGICMGHQVLNIALGADTFKLKFGHRGLNHPCGFNNCSEITSQNHGFAVNQQSLLQNDLLQILSIVHLNFNDLTVSSTRHKRYPIFSVQYHPEASPGPHDSDYLFQLFTKLIDLIKFKS</sequence>
<keyword evidence="6 10" id="KW-0315">Glutamine amidotransferase</keyword>
<dbReference type="CDD" id="cd01744">
    <property type="entry name" value="GATase1_CPSase"/>
    <property type="match status" value="1"/>
</dbReference>
<dbReference type="InterPro" id="IPR029062">
    <property type="entry name" value="Class_I_gatase-like"/>
</dbReference>
<evidence type="ECO:0000256" key="4">
    <source>
        <dbReference type="ARBA" id="ARBA00022741"/>
    </source>
</evidence>
<gene>
    <name evidence="10 12" type="primary">carA</name>
</gene>
<keyword evidence="10" id="KW-0028">Amino-acid biosynthesis</keyword>
<dbReference type="PANTHER" id="PTHR43418:SF7">
    <property type="entry name" value="CARBAMOYL-PHOSPHATE SYNTHASE SMALL CHAIN"/>
    <property type="match status" value="1"/>
</dbReference>
<proteinExistence type="inferred from homology"/>
<evidence type="ECO:0000256" key="5">
    <source>
        <dbReference type="ARBA" id="ARBA00022840"/>
    </source>
</evidence>
<feature type="active site" evidence="10">
    <location>
        <position position="366"/>
    </location>
</feature>
<dbReference type="InterPro" id="IPR036480">
    <property type="entry name" value="CarbP_synth_ssu_N_sf"/>
</dbReference>
<dbReference type="GO" id="GO:0006207">
    <property type="term" value="P:'de novo' pyrimidine nucleobase biosynthetic process"/>
    <property type="evidence" value="ECO:0007669"/>
    <property type="project" value="InterPro"/>
</dbReference>
<keyword evidence="3 10" id="KW-0436">Ligase</keyword>
<dbReference type="RefSeq" id="YP_009399626.1">
    <property type="nucleotide sequence ID" value="NC_035298.1"/>
</dbReference>
<dbReference type="InterPro" id="IPR050472">
    <property type="entry name" value="Anth_synth/Amidotransfase"/>
</dbReference>
<dbReference type="Gene3D" id="3.50.30.20">
    <property type="entry name" value="Carbamoyl-phosphate synthase small subunit, N-terminal domain"/>
    <property type="match status" value="1"/>
</dbReference>
<comment type="subunit">
    <text evidence="10">Composed of two chains; the small (or glutamine) chain promotes the hydrolysis of glutamine to ammonia, which is used by the large (or ammonia) chain to synthesize carbamoyl phosphate. Tetramer of heterodimers (alpha,beta)4.</text>
</comment>
<feature type="binding site" evidence="10">
    <location>
        <position position="248"/>
    </location>
    <ligand>
        <name>L-glutamine</name>
        <dbReference type="ChEBI" id="CHEBI:58359"/>
    </ligand>
</feature>
<evidence type="ECO:0000256" key="6">
    <source>
        <dbReference type="ARBA" id="ARBA00022962"/>
    </source>
</evidence>
<dbReference type="InterPro" id="IPR002474">
    <property type="entry name" value="CarbamoylP_synth_ssu_N"/>
</dbReference>
<keyword evidence="10" id="KW-0665">Pyrimidine biosynthesis</keyword>
<protein>
    <recommendedName>
        <fullName evidence="10">Carbamoyl phosphate synthase small chain</fullName>
        <ecNumber evidence="10">6.3.5.5</ecNumber>
    </recommendedName>
    <alternativeName>
        <fullName evidence="10">Carbamoyl phosphate synthetase glutamine chain</fullName>
    </alternativeName>
</protein>
<dbReference type="NCBIfam" id="NF009475">
    <property type="entry name" value="PRK12838.1"/>
    <property type="match status" value="1"/>
</dbReference>
<dbReference type="UniPathway" id="UPA00070">
    <property type="reaction ID" value="UER00115"/>
</dbReference>
<dbReference type="PANTHER" id="PTHR43418">
    <property type="entry name" value="MULTIFUNCTIONAL TRYPTOPHAN BIOSYNTHESIS PROTEIN-RELATED"/>
    <property type="match status" value="1"/>
</dbReference>
<dbReference type="UniPathway" id="UPA00068">
    <property type="reaction ID" value="UER00171"/>
</dbReference>
<dbReference type="InterPro" id="IPR035686">
    <property type="entry name" value="CPSase_GATase1"/>
</dbReference>
<dbReference type="AlphaFoldDB" id="A0A1Z1MUN5"/>
<feature type="binding site" evidence="10">
    <location>
        <position position="250"/>
    </location>
    <ligand>
        <name>L-glutamine</name>
        <dbReference type="ChEBI" id="CHEBI:58359"/>
    </ligand>
</feature>
<comment type="subcellular location">
    <subcellularLocation>
        <location evidence="10">Plastid</location>
        <location evidence="10">Chloroplast</location>
    </subcellularLocation>
</comment>
<feature type="binding site" evidence="10">
    <location>
        <position position="281"/>
    </location>
    <ligand>
        <name>L-glutamine</name>
        <dbReference type="ChEBI" id="CHEBI:58359"/>
    </ligand>
</feature>
<dbReference type="InterPro" id="IPR006274">
    <property type="entry name" value="CarbamoylP_synth_ssu"/>
</dbReference>
<keyword evidence="4 10" id="KW-0547">Nucleotide-binding</keyword>
<dbReference type="EC" id="6.3.5.5" evidence="10"/>
<dbReference type="GeneID" id="33362120"/>
<dbReference type="PRINTS" id="PR00096">
    <property type="entry name" value="GATASE"/>
</dbReference>
<dbReference type="NCBIfam" id="TIGR01368">
    <property type="entry name" value="CPSaseIIsmall"/>
    <property type="match status" value="1"/>
</dbReference>
<dbReference type="GO" id="GO:0006526">
    <property type="term" value="P:L-arginine biosynthetic process"/>
    <property type="evidence" value="ECO:0007669"/>
    <property type="project" value="UniProtKB-UniRule"/>
</dbReference>
<dbReference type="PROSITE" id="PS51273">
    <property type="entry name" value="GATASE_TYPE_1"/>
    <property type="match status" value="1"/>
</dbReference>
<feature type="region of interest" description="CPSase" evidence="10">
    <location>
        <begin position="1"/>
        <end position="199"/>
    </location>
</feature>
<evidence type="ECO:0000256" key="7">
    <source>
        <dbReference type="ARBA" id="ARBA00044031"/>
    </source>
</evidence>
<dbReference type="PRINTS" id="PR00099">
    <property type="entry name" value="CPSGATASE"/>
</dbReference>
<accession>A0A1Z1MUN5</accession>
<evidence type="ECO:0000256" key="9">
    <source>
        <dbReference type="ARBA" id="ARBA00049285"/>
    </source>
</evidence>
<keyword evidence="10" id="KW-0055">Arginine biosynthesis</keyword>
<feature type="domain" description="Carbamoyl-phosphate synthase small subunit N-terminal" evidence="11">
    <location>
        <begin position="6"/>
        <end position="136"/>
    </location>
</feature>
<comment type="pathway">
    <text evidence="10">Pyrimidine metabolism; UMP biosynthesis via de novo pathway; (S)-dihydroorotate from bicarbonate: step 1/3.</text>
</comment>
<evidence type="ECO:0000256" key="2">
    <source>
        <dbReference type="ARBA" id="ARBA00007800"/>
    </source>
</evidence>
<dbReference type="InterPro" id="IPR017926">
    <property type="entry name" value="GATASE"/>
</dbReference>
<name>A0A1Z1MUN5_DIGSM</name>
<evidence type="ECO:0000256" key="3">
    <source>
        <dbReference type="ARBA" id="ARBA00022598"/>
    </source>
</evidence>
<feature type="binding site" evidence="10">
    <location>
        <position position="319"/>
    </location>
    <ligand>
        <name>L-glutamine</name>
        <dbReference type="ChEBI" id="CHEBI:58359"/>
    </ligand>
</feature>
<reference evidence="12" key="1">
    <citation type="journal article" date="2017" name="J. Phycol.">
        <title>Analysis of chloroplast genomes and a supermatrix inform reclassification of the Rhodomelaceae (Rhodophyta).</title>
        <authorList>
            <person name="Diaz-Tapia P."/>
            <person name="Maggs C.A."/>
            <person name="West J.A."/>
            <person name="Verbruggen H."/>
        </authorList>
    </citation>
    <scope>NUCLEOTIDE SEQUENCE</scope>
    <source>
        <strain evidence="12">PD1820</strain>
    </source>
</reference>
<dbReference type="Pfam" id="PF00988">
    <property type="entry name" value="CPSase_sm_chain"/>
    <property type="match status" value="1"/>
</dbReference>
<dbReference type="EMBL" id="MF101465">
    <property type="protein sequence ID" value="ARW69445.1"/>
    <property type="molecule type" value="Genomic_DNA"/>
</dbReference>
<evidence type="ECO:0000256" key="1">
    <source>
        <dbReference type="ARBA" id="ARBA00005077"/>
    </source>
</evidence>
<dbReference type="SUPFAM" id="SSF52021">
    <property type="entry name" value="Carbamoyl phosphate synthetase, small subunit N-terminal domain"/>
    <property type="match status" value="1"/>
</dbReference>
<dbReference type="GO" id="GO:0004088">
    <property type="term" value="F:carbamoyl-phosphate synthase (glutamine-hydrolyzing) activity"/>
    <property type="evidence" value="ECO:0007669"/>
    <property type="project" value="UniProtKB-UniRule"/>
</dbReference>
<evidence type="ECO:0000256" key="10">
    <source>
        <dbReference type="HAMAP-Rule" id="MF_01209"/>
    </source>
</evidence>
<evidence type="ECO:0000256" key="8">
    <source>
        <dbReference type="ARBA" id="ARBA00048816"/>
    </source>
</evidence>
<keyword evidence="5 10" id="KW-0067">ATP-binding</keyword>
<keyword evidence="12" id="KW-0934">Plastid</keyword>
<comment type="subunit">
    <text evidence="7">Heterodimer composed of 2 chains; the small (or glutamine) chain promotes the hydrolysis of glutamine to ammonia, which is used by the large (or ammonia) chain to synthesize carbamoyl phosphate.</text>
</comment>
<comment type="function">
    <text evidence="10">Small subunit of the glutamine-dependent carbamoyl phosphate synthetase (CPSase). CPSase catalyzes the formation of carbamoyl phosphate from the ammonia moiety of glutamine, carbonate, and phosphate donated by ATP, constituting the first step of 2 biosynthetic pathways, one leading to arginine and/or urea and the other to pyrimidine nucleotides. The small subunit (glutamine amidotransferase) binds and cleaves glutamine to supply the large subunit with the substrate ammonia.</text>
</comment>
<keyword evidence="12" id="KW-0150">Chloroplast</keyword>
<dbReference type="GO" id="GO:0005524">
    <property type="term" value="F:ATP binding"/>
    <property type="evidence" value="ECO:0007669"/>
    <property type="project" value="UniProtKB-UniRule"/>
</dbReference>
<dbReference type="SUPFAM" id="SSF52317">
    <property type="entry name" value="Class I glutamine amidotransferase-like"/>
    <property type="match status" value="1"/>
</dbReference>
<dbReference type="SMART" id="SM01097">
    <property type="entry name" value="CPSase_sm_chain"/>
    <property type="match status" value="1"/>
</dbReference>
<dbReference type="GO" id="GO:0009507">
    <property type="term" value="C:chloroplast"/>
    <property type="evidence" value="ECO:0007669"/>
    <property type="project" value="UniProtKB-SubCell"/>
</dbReference>
<comment type="similarity">
    <text evidence="2 10">Belongs to the CarA family.</text>
</comment>
<feature type="binding site" evidence="10">
    <location>
        <position position="50"/>
    </location>
    <ligand>
        <name>L-glutamine</name>
        <dbReference type="ChEBI" id="CHEBI:58359"/>
    </ligand>
</feature>
<comment type="catalytic activity">
    <reaction evidence="8 10">
        <text>hydrogencarbonate + L-glutamine + 2 ATP + H2O = carbamoyl phosphate + L-glutamate + 2 ADP + phosphate + 2 H(+)</text>
        <dbReference type="Rhea" id="RHEA:18633"/>
        <dbReference type="ChEBI" id="CHEBI:15377"/>
        <dbReference type="ChEBI" id="CHEBI:15378"/>
        <dbReference type="ChEBI" id="CHEBI:17544"/>
        <dbReference type="ChEBI" id="CHEBI:29985"/>
        <dbReference type="ChEBI" id="CHEBI:30616"/>
        <dbReference type="ChEBI" id="CHEBI:43474"/>
        <dbReference type="ChEBI" id="CHEBI:58228"/>
        <dbReference type="ChEBI" id="CHEBI:58359"/>
        <dbReference type="ChEBI" id="CHEBI:456216"/>
        <dbReference type="EC" id="6.3.5.5"/>
    </reaction>
</comment>
<feature type="active site" description="Nucleophile" evidence="10">
    <location>
        <position position="277"/>
    </location>
</feature>
<dbReference type="Gene3D" id="3.40.50.880">
    <property type="match status" value="1"/>
</dbReference>
<dbReference type="GO" id="GO:0044205">
    <property type="term" value="P:'de novo' UMP biosynthetic process"/>
    <property type="evidence" value="ECO:0007669"/>
    <property type="project" value="UniProtKB-UniRule"/>
</dbReference>
<dbReference type="Pfam" id="PF00117">
    <property type="entry name" value="GATase"/>
    <property type="match status" value="1"/>
</dbReference>
<dbReference type="PRINTS" id="PR00097">
    <property type="entry name" value="ANTSNTHASEII"/>
</dbReference>
<geneLocation type="chloroplast" evidence="12"/>
<feature type="binding site" evidence="10">
    <location>
        <position position="278"/>
    </location>
    <ligand>
        <name>L-glutamine</name>
        <dbReference type="ChEBI" id="CHEBI:58359"/>
    </ligand>
</feature>
<feature type="binding site" evidence="10">
    <location>
        <position position="317"/>
    </location>
    <ligand>
        <name>L-glutamine</name>
        <dbReference type="ChEBI" id="CHEBI:58359"/>
    </ligand>
</feature>
<comment type="pathway">
    <text evidence="1 10">Amino-acid biosynthesis; L-arginine biosynthesis; carbamoyl phosphate from bicarbonate: step 1/1.</text>
</comment>